<name>A0ABI7YDH4_FELCA</name>
<evidence type="ECO:0000256" key="2">
    <source>
        <dbReference type="ARBA" id="ARBA00007903"/>
    </source>
</evidence>
<evidence type="ECO:0000256" key="5">
    <source>
        <dbReference type="ARBA" id="ARBA00023136"/>
    </source>
</evidence>
<keyword evidence="3 6" id="KW-0812">Transmembrane</keyword>
<accession>A0ABI7YDH4</accession>
<feature type="transmembrane region" description="Helical" evidence="6">
    <location>
        <begin position="35"/>
        <end position="55"/>
    </location>
</feature>
<feature type="transmembrane region" description="Helical" evidence="6">
    <location>
        <begin position="67"/>
        <end position="87"/>
    </location>
</feature>
<keyword evidence="4 6" id="KW-1133">Transmembrane helix</keyword>
<keyword evidence="5 6" id="KW-0472">Membrane</keyword>
<reference evidence="7" key="3">
    <citation type="submission" date="2025-09" db="UniProtKB">
        <authorList>
            <consortium name="Ensembl"/>
        </authorList>
    </citation>
    <scope>IDENTIFICATION</scope>
    <source>
        <strain evidence="7">breed Abyssinian</strain>
    </source>
</reference>
<comment type="subcellular location">
    <subcellularLocation>
        <location evidence="1">Membrane</location>
        <topology evidence="1">Multi-pass membrane protein</topology>
    </subcellularLocation>
</comment>
<sequence length="183" mass="19330">MGHPLLGRTDGQTDGLLCGKNVTVQLEQGDGKTSFWFVGSLLVASVCILTIGLAATTRTENVTVGGYYPGVILGFGAFLGIIGINLVENRKQMLVAAIVFISFGVVAAFCCAIVDGVFAARHIEPRPLAAGRCQFFASEVGYVHDAYQTEVCKAPTWLVQAPRPRGLEGPCCPSKGTAFFSKG</sequence>
<feature type="transmembrane region" description="Helical" evidence="6">
    <location>
        <begin position="93"/>
        <end position="118"/>
    </location>
</feature>
<keyword evidence="8" id="KW-1185">Reference proteome</keyword>
<dbReference type="PANTHER" id="PTHR33721">
    <property type="entry name" value="TRANSMEMBRANE PROTEIN 255B-LIKE"/>
    <property type="match status" value="1"/>
</dbReference>
<organism evidence="7 8">
    <name type="scientific">Felis catus</name>
    <name type="common">Cat</name>
    <name type="synonym">Felis silvestris catus</name>
    <dbReference type="NCBI Taxonomy" id="9685"/>
    <lineage>
        <taxon>Eukaryota</taxon>
        <taxon>Metazoa</taxon>
        <taxon>Chordata</taxon>
        <taxon>Craniata</taxon>
        <taxon>Vertebrata</taxon>
        <taxon>Euteleostomi</taxon>
        <taxon>Mammalia</taxon>
        <taxon>Eutheria</taxon>
        <taxon>Laurasiatheria</taxon>
        <taxon>Carnivora</taxon>
        <taxon>Feliformia</taxon>
        <taxon>Felidae</taxon>
        <taxon>Felinae</taxon>
        <taxon>Felis</taxon>
    </lineage>
</organism>
<evidence type="ECO:0000256" key="4">
    <source>
        <dbReference type="ARBA" id="ARBA00022989"/>
    </source>
</evidence>
<protein>
    <recommendedName>
        <fullName evidence="9">Transmembrane protein 255B</fullName>
    </recommendedName>
</protein>
<comment type="similarity">
    <text evidence="2">Belongs to the TMEM255 family.</text>
</comment>
<dbReference type="Pfam" id="PF14967">
    <property type="entry name" value="FAM70"/>
    <property type="match status" value="1"/>
</dbReference>
<evidence type="ECO:0008006" key="9">
    <source>
        <dbReference type="Google" id="ProtNLM"/>
    </source>
</evidence>
<reference evidence="7 8" key="1">
    <citation type="submission" date="2021-02" db="EMBL/GenBank/DDBJ databases">
        <title>Safari Cat Assemblies.</title>
        <authorList>
            <person name="Bredemeyer K.R."/>
            <person name="Murphy W.J."/>
        </authorList>
    </citation>
    <scope>NUCLEOTIDE SEQUENCE [LARGE SCALE GENOMIC DNA]</scope>
</reference>
<evidence type="ECO:0000256" key="3">
    <source>
        <dbReference type="ARBA" id="ARBA00022692"/>
    </source>
</evidence>
<dbReference type="Ensembl" id="ENSFCTT00005045905.1">
    <property type="protein sequence ID" value="ENSFCTP00005032820.1"/>
    <property type="gene ID" value="ENSFCTG00005016074.1"/>
</dbReference>
<evidence type="ECO:0000313" key="7">
    <source>
        <dbReference type="Ensembl" id="ENSFCTP00005032820.1"/>
    </source>
</evidence>
<gene>
    <name evidence="7" type="primary">MOSMO</name>
</gene>
<evidence type="ECO:0000313" key="8">
    <source>
        <dbReference type="Proteomes" id="UP000823872"/>
    </source>
</evidence>
<reference evidence="7" key="2">
    <citation type="submission" date="2025-08" db="UniProtKB">
        <authorList>
            <consortium name="Ensembl"/>
        </authorList>
    </citation>
    <scope>IDENTIFICATION</scope>
    <source>
        <strain evidence="7">breed Abyssinian</strain>
    </source>
</reference>
<dbReference type="PANTHER" id="PTHR33721:SF3">
    <property type="entry name" value="TRANSMEMBRANE PROTEIN 255B"/>
    <property type="match status" value="1"/>
</dbReference>
<dbReference type="InterPro" id="IPR028014">
    <property type="entry name" value="TMEM255"/>
</dbReference>
<dbReference type="Proteomes" id="UP000823872">
    <property type="component" value="Chromosome A1"/>
</dbReference>
<evidence type="ECO:0000256" key="6">
    <source>
        <dbReference type="SAM" id="Phobius"/>
    </source>
</evidence>
<dbReference type="GeneTree" id="ENSGT00940000160889"/>
<evidence type="ECO:0000256" key="1">
    <source>
        <dbReference type="ARBA" id="ARBA00004141"/>
    </source>
</evidence>
<proteinExistence type="inferred from homology"/>